<keyword evidence="1" id="KW-0472">Membrane</keyword>
<organism evidence="2 3">
    <name type="scientific">Caulobacter vibrioides OR37</name>
    <dbReference type="NCBI Taxonomy" id="1292034"/>
    <lineage>
        <taxon>Bacteria</taxon>
        <taxon>Pseudomonadati</taxon>
        <taxon>Pseudomonadota</taxon>
        <taxon>Alphaproteobacteria</taxon>
        <taxon>Caulobacterales</taxon>
        <taxon>Caulobacteraceae</taxon>
        <taxon>Caulobacter</taxon>
    </lineage>
</organism>
<dbReference type="EMBL" id="APMP01000023">
    <property type="protein sequence ID" value="ENZ80999.1"/>
    <property type="molecule type" value="Genomic_DNA"/>
</dbReference>
<evidence type="ECO:0000256" key="1">
    <source>
        <dbReference type="SAM" id="Phobius"/>
    </source>
</evidence>
<gene>
    <name evidence="2" type="ORF">OR37_03127</name>
</gene>
<keyword evidence="3" id="KW-1185">Reference proteome</keyword>
<dbReference type="Proteomes" id="UP000013063">
    <property type="component" value="Unassembled WGS sequence"/>
</dbReference>
<evidence type="ECO:0000313" key="2">
    <source>
        <dbReference type="EMBL" id="ENZ80999.1"/>
    </source>
</evidence>
<dbReference type="AlphaFoldDB" id="R0EG15"/>
<dbReference type="PATRIC" id="fig|1292034.3.peg.3105"/>
<proteinExistence type="predicted"/>
<name>R0EG15_CAUVI</name>
<feature type="transmembrane region" description="Helical" evidence="1">
    <location>
        <begin position="29"/>
        <end position="51"/>
    </location>
</feature>
<sequence length="145" mass="15401" precursor="true">MVPVMITMAAFAIIGAALGLLVRPRAMGVLWPVLLAIAVEGAVQWAIGVMTHQPNREVLVLRLRQIFGDDIIGMIGPVAAATIGAVVAAVLGALTDPKKAEMMLTADGIQRRVGKNGRYVRAEGMVEERAIHAKAESRIDQILGL</sequence>
<reference evidence="2 3" key="1">
    <citation type="journal article" date="2013" name="Genome Announc.">
        <title>Draft Genome Sequence for Caulobacter sp. Strain OR37, a Bacterium Tolerant to Heavy Metals.</title>
        <authorList>
            <person name="Utturkar S.M."/>
            <person name="Bollmann A."/>
            <person name="Brzoska R.M."/>
            <person name="Klingeman D.M."/>
            <person name="Epstein S.E."/>
            <person name="Palumbo A.V."/>
            <person name="Brown S.D."/>
        </authorList>
    </citation>
    <scope>NUCLEOTIDE SEQUENCE [LARGE SCALE GENOMIC DNA]</scope>
    <source>
        <strain evidence="2 3">OR37</strain>
    </source>
</reference>
<keyword evidence="1" id="KW-0812">Transmembrane</keyword>
<feature type="transmembrane region" description="Helical" evidence="1">
    <location>
        <begin position="71"/>
        <end position="94"/>
    </location>
</feature>
<dbReference type="STRING" id="1292034.OR37_03127"/>
<keyword evidence="1" id="KW-1133">Transmembrane helix</keyword>
<feature type="transmembrane region" description="Helical" evidence="1">
    <location>
        <begin position="6"/>
        <end position="22"/>
    </location>
</feature>
<comment type="caution">
    <text evidence="2">The sequence shown here is derived from an EMBL/GenBank/DDBJ whole genome shotgun (WGS) entry which is preliminary data.</text>
</comment>
<evidence type="ECO:0000313" key="3">
    <source>
        <dbReference type="Proteomes" id="UP000013063"/>
    </source>
</evidence>
<dbReference type="RefSeq" id="WP_004621849.1">
    <property type="nucleotide sequence ID" value="NZ_APMP01000023.1"/>
</dbReference>
<accession>R0EG15</accession>
<protein>
    <submittedName>
        <fullName evidence="2">Uncharacterized protein</fullName>
    </submittedName>
</protein>